<feature type="domain" description="Oxidoreductase molybdopterin-binding" evidence="2">
    <location>
        <begin position="68"/>
        <end position="136"/>
    </location>
</feature>
<sequence>MFGLLNSVVSAFVLSLAILAGSAASAGEQKTVVLTVDGLGVPLSFSIEDLDEIGTVSFETTTIWTDGLQQFRGVPLPDFLDHLGVESGTMVATAVNDYSVSIPVDEASQDGPIIAFERNGAFMKLRDKGPLWIVYPYDSSEDFQTEVAHSRSIWQLERIRFEKGQ</sequence>
<evidence type="ECO:0000259" key="2">
    <source>
        <dbReference type="Pfam" id="PF00174"/>
    </source>
</evidence>
<keyword evidence="4" id="KW-1185">Reference proteome</keyword>
<dbReference type="STRING" id="1123755.SAMN05444714_1313"/>
<dbReference type="InterPro" id="IPR000572">
    <property type="entry name" value="OxRdtase_Mopterin-bd_dom"/>
</dbReference>
<dbReference type="AlphaFoldDB" id="A0A1I6M6T7"/>
<dbReference type="Pfam" id="PF00174">
    <property type="entry name" value="Oxidored_molyb"/>
    <property type="match status" value="1"/>
</dbReference>
<dbReference type="EMBL" id="FOZM01000001">
    <property type="protein sequence ID" value="SFS11414.1"/>
    <property type="molecule type" value="Genomic_DNA"/>
</dbReference>
<feature type="chain" id="PRO_5011556159" description="Oxidoreductase molybdopterin-binding domain-containing protein" evidence="1">
    <location>
        <begin position="27"/>
        <end position="165"/>
    </location>
</feature>
<keyword evidence="1" id="KW-0732">Signal</keyword>
<feature type="signal peptide" evidence="1">
    <location>
        <begin position="1"/>
        <end position="26"/>
    </location>
</feature>
<evidence type="ECO:0000313" key="4">
    <source>
        <dbReference type="Proteomes" id="UP000198926"/>
    </source>
</evidence>
<dbReference type="SUPFAM" id="SSF56524">
    <property type="entry name" value="Oxidoreductase molybdopterin-binding domain"/>
    <property type="match status" value="1"/>
</dbReference>
<evidence type="ECO:0000256" key="1">
    <source>
        <dbReference type="SAM" id="SignalP"/>
    </source>
</evidence>
<evidence type="ECO:0000313" key="3">
    <source>
        <dbReference type="EMBL" id="SFS11414.1"/>
    </source>
</evidence>
<gene>
    <name evidence="3" type="ORF">SAMN05444714_1313</name>
</gene>
<dbReference type="Gene3D" id="3.90.420.10">
    <property type="entry name" value="Oxidoreductase, molybdopterin-binding domain"/>
    <property type="match status" value="1"/>
</dbReference>
<dbReference type="Proteomes" id="UP000198926">
    <property type="component" value="Unassembled WGS sequence"/>
</dbReference>
<name>A0A1I6M6T7_9RHOB</name>
<reference evidence="3 4" key="1">
    <citation type="submission" date="2016-10" db="EMBL/GenBank/DDBJ databases">
        <authorList>
            <person name="de Groot N.N."/>
        </authorList>
    </citation>
    <scope>NUCLEOTIDE SEQUENCE [LARGE SCALE GENOMIC DNA]</scope>
    <source>
        <strain evidence="3 4">DSM 29433</strain>
    </source>
</reference>
<dbReference type="InterPro" id="IPR036374">
    <property type="entry name" value="OxRdtase_Mopterin-bd_sf"/>
</dbReference>
<accession>A0A1I6M6T7</accession>
<protein>
    <recommendedName>
        <fullName evidence="2">Oxidoreductase molybdopterin-binding domain-containing protein</fullName>
    </recommendedName>
</protein>
<organism evidence="3 4">
    <name type="scientific">Yoonia litorea</name>
    <dbReference type="NCBI Taxonomy" id="1123755"/>
    <lineage>
        <taxon>Bacteria</taxon>
        <taxon>Pseudomonadati</taxon>
        <taxon>Pseudomonadota</taxon>
        <taxon>Alphaproteobacteria</taxon>
        <taxon>Rhodobacterales</taxon>
        <taxon>Paracoccaceae</taxon>
        <taxon>Yoonia</taxon>
    </lineage>
</organism>
<proteinExistence type="predicted"/>